<dbReference type="InterPro" id="IPR008920">
    <property type="entry name" value="TF_FadR/GntR_C"/>
</dbReference>
<evidence type="ECO:0000256" key="5">
    <source>
        <dbReference type="ARBA" id="ARBA00037357"/>
    </source>
</evidence>
<evidence type="ECO:0000256" key="2">
    <source>
        <dbReference type="ARBA" id="ARBA00023015"/>
    </source>
</evidence>
<proteinExistence type="predicted"/>
<keyword evidence="4" id="KW-0804">Transcription</keyword>
<keyword evidence="1" id="KW-0678">Repressor</keyword>
<accession>A0ABY4E4Q7</accession>
<reference evidence="8 9" key="1">
    <citation type="journal article" date="2022" name="Res Sq">
        <title>Evolution of multicellular longitudinally dividing oral cavity symbionts (Neisseriaceae).</title>
        <authorList>
            <person name="Nyongesa S."/>
            <person name="Weber P."/>
            <person name="Bernet E."/>
            <person name="Pullido F."/>
            <person name="Nieckarz M."/>
            <person name="Delaby M."/>
            <person name="Nieves C."/>
            <person name="Viehboeck T."/>
            <person name="Krause N."/>
            <person name="Rivera-Millot A."/>
            <person name="Nakamura A."/>
            <person name="Vischer N."/>
            <person name="VanNieuwenhze M."/>
            <person name="Brun Y."/>
            <person name="Cava F."/>
            <person name="Bulgheresi S."/>
            <person name="Veyrier F."/>
        </authorList>
    </citation>
    <scope>NUCLEOTIDE SEQUENCE [LARGE SCALE GENOMIC DNA]</scope>
    <source>
        <strain evidence="8 9">SN4</strain>
    </source>
</reference>
<protein>
    <recommendedName>
        <fullName evidence="6">Pyruvate dehydrogenase complex repressor</fullName>
    </recommendedName>
</protein>
<evidence type="ECO:0000313" key="8">
    <source>
        <dbReference type="EMBL" id="UOO89850.1"/>
    </source>
</evidence>
<dbReference type="InterPro" id="IPR036390">
    <property type="entry name" value="WH_DNA-bd_sf"/>
</dbReference>
<keyword evidence="2" id="KW-0805">Transcription regulation</keyword>
<evidence type="ECO:0000259" key="7">
    <source>
        <dbReference type="PROSITE" id="PS50949"/>
    </source>
</evidence>
<dbReference type="Gene3D" id="1.20.120.530">
    <property type="entry name" value="GntR ligand-binding domain-like"/>
    <property type="match status" value="1"/>
</dbReference>
<dbReference type="PANTHER" id="PTHR43537:SF34">
    <property type="entry name" value="PYRUVATE DEHYDROGENASE COMPLEX REPRESSOR"/>
    <property type="match status" value="1"/>
</dbReference>
<dbReference type="CDD" id="cd07377">
    <property type="entry name" value="WHTH_GntR"/>
    <property type="match status" value="1"/>
</dbReference>
<gene>
    <name evidence="8" type="ORF">LVJ82_02360</name>
</gene>
<dbReference type="InterPro" id="IPR000524">
    <property type="entry name" value="Tscrpt_reg_HTH_GntR"/>
</dbReference>
<keyword evidence="9" id="KW-1185">Reference proteome</keyword>
<dbReference type="EMBL" id="CP091511">
    <property type="protein sequence ID" value="UOO89850.1"/>
    <property type="molecule type" value="Genomic_DNA"/>
</dbReference>
<dbReference type="SUPFAM" id="SSF48008">
    <property type="entry name" value="GntR ligand-binding domain-like"/>
    <property type="match status" value="1"/>
</dbReference>
<dbReference type="InterPro" id="IPR036388">
    <property type="entry name" value="WH-like_DNA-bd_sf"/>
</dbReference>
<evidence type="ECO:0000256" key="3">
    <source>
        <dbReference type="ARBA" id="ARBA00023125"/>
    </source>
</evidence>
<organism evidence="8 9">
    <name type="scientific">Vitreoscilla massiliensis</name>
    <dbReference type="NCBI Taxonomy" id="1689272"/>
    <lineage>
        <taxon>Bacteria</taxon>
        <taxon>Pseudomonadati</taxon>
        <taxon>Pseudomonadota</taxon>
        <taxon>Betaproteobacteria</taxon>
        <taxon>Neisseriales</taxon>
        <taxon>Neisseriaceae</taxon>
        <taxon>Vitreoscilla</taxon>
    </lineage>
</organism>
<dbReference type="Pfam" id="PF00392">
    <property type="entry name" value="GntR"/>
    <property type="match status" value="1"/>
</dbReference>
<dbReference type="Proteomes" id="UP000832011">
    <property type="component" value="Chromosome"/>
</dbReference>
<dbReference type="SMART" id="SM00895">
    <property type="entry name" value="FCD"/>
    <property type="match status" value="1"/>
</dbReference>
<dbReference type="PANTHER" id="PTHR43537">
    <property type="entry name" value="TRANSCRIPTIONAL REGULATOR, GNTR FAMILY"/>
    <property type="match status" value="1"/>
</dbReference>
<sequence length="251" mass="28926">MIKTQKLFEQIALVLEERIVRGVYAAKSKLPPERQLAEEFGVSRPSIRDALRVLTTREMLEARQGDGYYVSDQLQRAFVGGWQDLLQHHEYLESDVLDFRRSLEGMLAAVAAERRTDTDLERIEYWLQQIDAAVEHKSVKLQSQADVNFHQAIAEASHNVLFIQLSASLLRILHQHTQQNLANMFSVDDDAKLSLRVQHWAILEAIRAKDSVLARQLASGHIDYVEQSLAHYRQLHQREQQAQQLAHKDML</sequence>
<evidence type="ECO:0000256" key="1">
    <source>
        <dbReference type="ARBA" id="ARBA00022491"/>
    </source>
</evidence>
<evidence type="ECO:0000313" key="9">
    <source>
        <dbReference type="Proteomes" id="UP000832011"/>
    </source>
</evidence>
<evidence type="ECO:0000256" key="4">
    <source>
        <dbReference type="ARBA" id="ARBA00023163"/>
    </source>
</evidence>
<dbReference type="PRINTS" id="PR00035">
    <property type="entry name" value="HTHGNTR"/>
</dbReference>
<dbReference type="Pfam" id="PF07729">
    <property type="entry name" value="FCD"/>
    <property type="match status" value="1"/>
</dbReference>
<dbReference type="InterPro" id="IPR011711">
    <property type="entry name" value="GntR_C"/>
</dbReference>
<dbReference type="Gene3D" id="1.10.10.10">
    <property type="entry name" value="Winged helix-like DNA-binding domain superfamily/Winged helix DNA-binding domain"/>
    <property type="match status" value="1"/>
</dbReference>
<keyword evidence="3" id="KW-0238">DNA-binding</keyword>
<dbReference type="SMART" id="SM00345">
    <property type="entry name" value="HTH_GNTR"/>
    <property type="match status" value="1"/>
</dbReference>
<name>A0ABY4E4Q7_9NEIS</name>
<comment type="function">
    <text evidence="5">Transcriptional repressor for the pyruvate dehydrogenase complex genes aceEF and lpd.</text>
</comment>
<dbReference type="PROSITE" id="PS50949">
    <property type="entry name" value="HTH_GNTR"/>
    <property type="match status" value="1"/>
</dbReference>
<feature type="domain" description="HTH gntR-type" evidence="7">
    <location>
        <begin position="5"/>
        <end position="73"/>
    </location>
</feature>
<dbReference type="RefSeq" id="WP_058356293.1">
    <property type="nucleotide sequence ID" value="NZ_CABKVG010000008.1"/>
</dbReference>
<dbReference type="SUPFAM" id="SSF46785">
    <property type="entry name" value="Winged helix' DNA-binding domain"/>
    <property type="match status" value="1"/>
</dbReference>
<evidence type="ECO:0000256" key="6">
    <source>
        <dbReference type="ARBA" id="ARBA00039592"/>
    </source>
</evidence>